<dbReference type="RefSeq" id="WP_013060402.1">
    <property type="nucleotide sequence ID" value="NZ_JANTZV010000023.1"/>
</dbReference>
<dbReference type="AlphaFoldDB" id="A0A9X2ZTH0"/>
<comment type="caution">
    <text evidence="1">The sequence shown here is derived from an EMBL/GenBank/DDBJ whole genome shotgun (WGS) entry which is preliminary data.</text>
</comment>
<gene>
    <name evidence="1" type="ORF">GGP83_003350</name>
</gene>
<organism evidence="1 2">
    <name type="scientific">Salinibacter ruber</name>
    <dbReference type="NCBI Taxonomy" id="146919"/>
    <lineage>
        <taxon>Bacteria</taxon>
        <taxon>Pseudomonadati</taxon>
        <taxon>Rhodothermota</taxon>
        <taxon>Rhodothermia</taxon>
        <taxon>Rhodothermales</taxon>
        <taxon>Salinibacteraceae</taxon>
        <taxon>Salinibacter</taxon>
    </lineage>
</organism>
<name>A0A9X2ZTH0_9BACT</name>
<proteinExistence type="predicted"/>
<dbReference type="Proteomes" id="UP001155010">
    <property type="component" value="Unassembled WGS sequence"/>
</dbReference>
<sequence length="256" mass="27512">MFFGSQTHFADAVRTTGTAAIGALVSLMFATLPALGQTVGDTIVVQGETLKAAPNFDAEQKGYVEDGTKGVVTAGGPQDEYFRIDLGQRKGWVSGGSVVSVKLARKVERAKEEGYGVVLVRQTFGRNSADGISVGVGLLNISKNKTIKYAEIDWKLFNSVGDPAAGENSGEATAETKLVGPIEPKDGGYTEFENVWYSPAGSCAEVREIMVEYIDGSTSTLDSGWFSFTDDLQYIATENARLTEDCSYEAQQERKN</sequence>
<protein>
    <recommendedName>
        <fullName evidence="3">SH3 domain-containing protein</fullName>
    </recommendedName>
</protein>
<evidence type="ECO:0008006" key="3">
    <source>
        <dbReference type="Google" id="ProtNLM"/>
    </source>
</evidence>
<accession>A0A9X2ZTH0</accession>
<dbReference type="EMBL" id="JANUBB010000025">
    <property type="protein sequence ID" value="MCS3953375.1"/>
    <property type="molecule type" value="Genomic_DNA"/>
</dbReference>
<evidence type="ECO:0000313" key="1">
    <source>
        <dbReference type="EMBL" id="MCS3953375.1"/>
    </source>
</evidence>
<evidence type="ECO:0000313" key="2">
    <source>
        <dbReference type="Proteomes" id="UP001155010"/>
    </source>
</evidence>
<reference evidence="1" key="1">
    <citation type="submission" date="2022-08" db="EMBL/GenBank/DDBJ databases">
        <title>Genomic Encyclopedia of Type Strains, Phase V (KMG-V): Genome sequencing to study the core and pangenomes of soil and plant-associated prokaryotes.</title>
        <authorList>
            <person name="Whitman W."/>
        </authorList>
    </citation>
    <scope>NUCLEOTIDE SEQUENCE</scope>
    <source>
        <strain evidence="1">SP2017</strain>
    </source>
</reference>